<keyword evidence="2" id="KW-0805">Transcription regulation</keyword>
<comment type="caution">
    <text evidence="7">The sequence shown here is derived from an EMBL/GenBank/DDBJ whole genome shotgun (WGS) entry which is preliminary data.</text>
</comment>
<dbReference type="EMBL" id="CAWUHB010000007">
    <property type="protein sequence ID" value="CAK7213622.1"/>
    <property type="molecule type" value="Genomic_DNA"/>
</dbReference>
<keyword evidence="4" id="KW-0804">Transcription</keyword>
<dbReference type="PANTHER" id="PTHR31845">
    <property type="entry name" value="FINGER DOMAIN PROTEIN, PUTATIVE-RELATED"/>
    <property type="match status" value="1"/>
</dbReference>
<dbReference type="PROSITE" id="PS00463">
    <property type="entry name" value="ZN2_CY6_FUNGAL_1"/>
    <property type="match status" value="1"/>
</dbReference>
<accession>A0ABP0B267</accession>
<keyword evidence="5" id="KW-0539">Nucleus</keyword>
<dbReference type="InterPro" id="IPR001138">
    <property type="entry name" value="Zn2Cys6_DnaBD"/>
</dbReference>
<keyword evidence="3" id="KW-0238">DNA-binding</keyword>
<dbReference type="InterPro" id="IPR051089">
    <property type="entry name" value="prtT"/>
</dbReference>
<feature type="domain" description="Zn(2)-C6 fungal-type" evidence="6">
    <location>
        <begin position="15"/>
        <end position="47"/>
    </location>
</feature>
<dbReference type="SUPFAM" id="SSF57701">
    <property type="entry name" value="Zn2/Cys6 DNA-binding domain"/>
    <property type="match status" value="1"/>
</dbReference>
<organism evidence="7 8">
    <name type="scientific">Sporothrix curviconia</name>
    <dbReference type="NCBI Taxonomy" id="1260050"/>
    <lineage>
        <taxon>Eukaryota</taxon>
        <taxon>Fungi</taxon>
        <taxon>Dikarya</taxon>
        <taxon>Ascomycota</taxon>
        <taxon>Pezizomycotina</taxon>
        <taxon>Sordariomycetes</taxon>
        <taxon>Sordariomycetidae</taxon>
        <taxon>Ophiostomatales</taxon>
        <taxon>Ophiostomataceae</taxon>
        <taxon>Sporothrix</taxon>
    </lineage>
</organism>
<reference evidence="7 8" key="1">
    <citation type="submission" date="2024-01" db="EMBL/GenBank/DDBJ databases">
        <authorList>
            <person name="Allen C."/>
            <person name="Tagirdzhanova G."/>
        </authorList>
    </citation>
    <scope>NUCLEOTIDE SEQUENCE [LARGE SCALE GENOMIC DNA]</scope>
</reference>
<name>A0ABP0B267_9PEZI</name>
<keyword evidence="8" id="KW-1185">Reference proteome</keyword>
<evidence type="ECO:0000259" key="6">
    <source>
        <dbReference type="PROSITE" id="PS00463"/>
    </source>
</evidence>
<evidence type="ECO:0000256" key="5">
    <source>
        <dbReference type="ARBA" id="ARBA00023242"/>
    </source>
</evidence>
<evidence type="ECO:0000256" key="1">
    <source>
        <dbReference type="ARBA" id="ARBA00004123"/>
    </source>
</evidence>
<protein>
    <recommendedName>
        <fullName evidence="6">Zn(2)-C6 fungal-type domain-containing protein</fullName>
    </recommendedName>
</protein>
<dbReference type="InterPro" id="IPR036864">
    <property type="entry name" value="Zn2-C6_fun-type_DNA-bd_sf"/>
</dbReference>
<sequence length="734" mass="79730">MERPKAARSSKWGEACAPCAIAKTRCIRNRDKQAASCDRCLSLSKDCSGQVQKPRKKRQARSSETARLEERLNSLIQAISSTGEVRAGAVAAAAEALSIGLTGPAASSASTEPESEMLDLGGSPLDIGFGLPSPLAGAAISPHCTCRVPVSQSDLVPKESDEALLAIFVNQLSPRFPFVIIPPGTTVAQMRATRPFLMQVIRMVGSVRHLRSMWGQSRDVIKSICDAMLIRSERSLDLLQGILVFLGFYHYFCMSHAHFNNLAHLALSLVSDIGLSAAPVTSRSNEVIDSRGGCRPRVVPRQPQTVVVSDPNRAHPQRTNEERRALLGVWYINSNAASVVNQLGPTRYTKYIAQCLLELEQAAEYPTDPLAVELIRIQHLTETISQFHTRDQPLDELPGIPRLSTTVYLGALQTEVGRMRAALPPHLQTDPLLSCHYNSAKLALFVPLLVEEHNLADANLKPLETFAQFTAAVRKWFTDWLAIPVCFYFYLPQPASAMLVHASRHLVQWARLAGPSVVQLANTASYNPLATSAAFASSFASSSTSSPCPINGSSTSASSTSAHVPRPRFPTFMGIPSCPTMEVSPRPTIVSGEVAVAAQAALDMIRAVVYTQPELRLDVLGMAEAMTVRFESAQKEIAAAQGGVWKNDTWDAAGDQMRIKKFKIERWVEIASRAGADMDSVPLDFGPLPAELQQQSLKWPTGLPEGTDLDFGTLLDASNDWNTDWNAQGAGVDS</sequence>
<evidence type="ECO:0000313" key="8">
    <source>
        <dbReference type="Proteomes" id="UP001642405"/>
    </source>
</evidence>
<proteinExistence type="predicted"/>
<dbReference type="Gene3D" id="4.10.240.10">
    <property type="entry name" value="Zn(2)-C6 fungal-type DNA-binding domain"/>
    <property type="match status" value="1"/>
</dbReference>
<dbReference type="PANTHER" id="PTHR31845:SF10">
    <property type="entry name" value="ZN(II)2CYS6 TRANSCRIPTION FACTOR (EUROFUNG)"/>
    <property type="match status" value="1"/>
</dbReference>
<comment type="subcellular location">
    <subcellularLocation>
        <location evidence="1">Nucleus</location>
    </subcellularLocation>
</comment>
<evidence type="ECO:0000313" key="7">
    <source>
        <dbReference type="EMBL" id="CAK7213622.1"/>
    </source>
</evidence>
<evidence type="ECO:0000256" key="4">
    <source>
        <dbReference type="ARBA" id="ARBA00023163"/>
    </source>
</evidence>
<evidence type="ECO:0000256" key="2">
    <source>
        <dbReference type="ARBA" id="ARBA00023015"/>
    </source>
</evidence>
<dbReference type="Proteomes" id="UP001642405">
    <property type="component" value="Unassembled WGS sequence"/>
</dbReference>
<gene>
    <name evidence="7" type="ORF">SCUCBS95973_001861</name>
</gene>
<evidence type="ECO:0000256" key="3">
    <source>
        <dbReference type="ARBA" id="ARBA00023125"/>
    </source>
</evidence>